<dbReference type="GO" id="GO:0005886">
    <property type="term" value="C:plasma membrane"/>
    <property type="evidence" value="ECO:0007669"/>
    <property type="project" value="UniProtKB-ARBA"/>
</dbReference>
<dbReference type="InterPro" id="IPR013581">
    <property type="entry name" value="PDR_assoc"/>
</dbReference>
<protein>
    <submittedName>
        <fullName evidence="13">Pleiotropic drug resistance protein 5</fullName>
    </submittedName>
</protein>
<comment type="subcellular location">
    <subcellularLocation>
        <location evidence="1">Membrane</location>
        <topology evidence="1">Multi-pass membrane protein</topology>
    </subcellularLocation>
</comment>
<feature type="region of interest" description="Disordered" evidence="11">
    <location>
        <begin position="24"/>
        <end position="46"/>
    </location>
</feature>
<evidence type="ECO:0000256" key="3">
    <source>
        <dbReference type="ARBA" id="ARBA00022448"/>
    </source>
</evidence>
<evidence type="ECO:0000256" key="9">
    <source>
        <dbReference type="ARBA" id="ARBA00023136"/>
    </source>
</evidence>
<reference evidence="13" key="1">
    <citation type="journal article" date="2013" name="Nature">
        <title>Draft genome of the wheat A-genome progenitor Triticum urartu.</title>
        <authorList>
            <person name="Ling H.Q."/>
            <person name="Zhao S."/>
            <person name="Liu D."/>
            <person name="Wang J."/>
            <person name="Sun H."/>
            <person name="Zhang C."/>
            <person name="Fan H."/>
            <person name="Li D."/>
            <person name="Dong L."/>
            <person name="Tao Y."/>
            <person name="Gao C."/>
            <person name="Wu H."/>
            <person name="Li Y."/>
            <person name="Cui Y."/>
            <person name="Guo X."/>
            <person name="Zheng S."/>
            <person name="Wang B."/>
            <person name="Yu K."/>
            <person name="Liang Q."/>
            <person name="Yang W."/>
            <person name="Lou X."/>
            <person name="Chen J."/>
            <person name="Feng M."/>
            <person name="Jian J."/>
            <person name="Zhang X."/>
            <person name="Luo G."/>
            <person name="Jiang Y."/>
            <person name="Liu J."/>
            <person name="Wang Z."/>
            <person name="Sha Y."/>
            <person name="Zhang B."/>
            <person name="Wu H."/>
            <person name="Tang D."/>
            <person name="Shen Q."/>
            <person name="Xue P."/>
            <person name="Zou S."/>
            <person name="Wang X."/>
            <person name="Liu X."/>
            <person name="Wang F."/>
            <person name="Yang Y."/>
            <person name="An X."/>
            <person name="Dong Z."/>
            <person name="Zhang K."/>
            <person name="Zhang X."/>
            <person name="Luo M.C."/>
            <person name="Dvorak J."/>
            <person name="Tong Y."/>
            <person name="Wang J."/>
            <person name="Yang H."/>
            <person name="Li Z."/>
            <person name="Wang D."/>
            <person name="Zhang A."/>
            <person name="Wang J."/>
        </authorList>
    </citation>
    <scope>NUCLEOTIDE SEQUENCE</scope>
</reference>
<dbReference type="InterPro" id="IPR043926">
    <property type="entry name" value="ABCG_dom"/>
</dbReference>
<dbReference type="Pfam" id="PF19055">
    <property type="entry name" value="ABC2_membrane_7"/>
    <property type="match status" value="1"/>
</dbReference>
<evidence type="ECO:0000256" key="5">
    <source>
        <dbReference type="ARBA" id="ARBA00022737"/>
    </source>
</evidence>
<dbReference type="PROSITE" id="PS50893">
    <property type="entry name" value="ABC_TRANSPORTER_2"/>
    <property type="match status" value="1"/>
</dbReference>
<accession>M7YM54</accession>
<dbReference type="SUPFAM" id="SSF52540">
    <property type="entry name" value="P-loop containing nucleoside triphosphate hydrolases"/>
    <property type="match status" value="2"/>
</dbReference>
<feature type="transmembrane region" description="Helical" evidence="12">
    <location>
        <begin position="449"/>
        <end position="482"/>
    </location>
</feature>
<feature type="transmembrane region" description="Helical" evidence="12">
    <location>
        <begin position="520"/>
        <end position="541"/>
    </location>
</feature>
<dbReference type="InterPro" id="IPR003439">
    <property type="entry name" value="ABC_transporter-like_ATP-bd"/>
</dbReference>
<comment type="function">
    <text evidence="10">May be a general defense protein.</text>
</comment>
<feature type="transmembrane region" description="Helical" evidence="12">
    <location>
        <begin position="494"/>
        <end position="513"/>
    </location>
</feature>
<dbReference type="Pfam" id="PF01061">
    <property type="entry name" value="ABC2_membrane"/>
    <property type="match status" value="1"/>
</dbReference>
<evidence type="ECO:0000256" key="12">
    <source>
        <dbReference type="SAM" id="Phobius"/>
    </source>
</evidence>
<keyword evidence="8 12" id="KW-1133">Transmembrane helix</keyword>
<comment type="similarity">
    <text evidence="2">Belongs to the ABC transporter superfamily. ABCG family. PDR (TC 3.A.1.205) subfamily.</text>
</comment>
<evidence type="ECO:0000256" key="4">
    <source>
        <dbReference type="ARBA" id="ARBA00022692"/>
    </source>
</evidence>
<proteinExistence type="inferred from homology"/>
<keyword evidence="9 12" id="KW-0472">Membrane</keyword>
<evidence type="ECO:0000256" key="1">
    <source>
        <dbReference type="ARBA" id="ARBA00004141"/>
    </source>
</evidence>
<keyword evidence="5" id="KW-0677">Repeat</keyword>
<evidence type="ECO:0000256" key="10">
    <source>
        <dbReference type="ARBA" id="ARBA00037747"/>
    </source>
</evidence>
<dbReference type="Pfam" id="PF08370">
    <property type="entry name" value="PDR_assoc"/>
    <property type="match status" value="1"/>
</dbReference>
<dbReference type="InterPro" id="IPR027417">
    <property type="entry name" value="P-loop_NTPase"/>
</dbReference>
<dbReference type="AlphaFoldDB" id="M7YM54"/>
<organism evidence="13">
    <name type="scientific">Triticum urartu</name>
    <name type="common">Red wild einkorn</name>
    <name type="synonym">Crithodium urartu</name>
    <dbReference type="NCBI Taxonomy" id="4572"/>
    <lineage>
        <taxon>Eukaryota</taxon>
        <taxon>Viridiplantae</taxon>
        <taxon>Streptophyta</taxon>
        <taxon>Embryophyta</taxon>
        <taxon>Tracheophyta</taxon>
        <taxon>Spermatophyta</taxon>
        <taxon>Magnoliopsida</taxon>
        <taxon>Liliopsida</taxon>
        <taxon>Poales</taxon>
        <taxon>Poaceae</taxon>
        <taxon>BOP clade</taxon>
        <taxon>Pooideae</taxon>
        <taxon>Triticodae</taxon>
        <taxon>Triticeae</taxon>
        <taxon>Triticinae</taxon>
        <taxon>Triticum</taxon>
    </lineage>
</organism>
<dbReference type="InterPro" id="IPR003593">
    <property type="entry name" value="AAA+_ATPase"/>
</dbReference>
<dbReference type="SMART" id="SM00382">
    <property type="entry name" value="AAA"/>
    <property type="match status" value="2"/>
</dbReference>
<dbReference type="PANTHER" id="PTHR19241">
    <property type="entry name" value="ATP-BINDING CASSETTE TRANSPORTER"/>
    <property type="match status" value="1"/>
</dbReference>
<feature type="compositionally biased region" description="Polar residues" evidence="11">
    <location>
        <begin position="33"/>
        <end position="45"/>
    </location>
</feature>
<dbReference type="InterPro" id="IPR013525">
    <property type="entry name" value="ABC2_TM"/>
</dbReference>
<keyword evidence="3" id="KW-0813">Transport</keyword>
<feature type="transmembrane region" description="Helical" evidence="12">
    <location>
        <begin position="376"/>
        <end position="397"/>
    </location>
</feature>
<dbReference type="OMA" id="AKETCEM"/>
<evidence type="ECO:0000256" key="6">
    <source>
        <dbReference type="ARBA" id="ARBA00022741"/>
    </source>
</evidence>
<sequence length="860" mass="96614">MDELNLMVCLHDDDDDRVLLDDLAPQTRGPLPYSNTPMASSNHPGKSTLMRALTGKLDKSLKVSGSITYCGHTFSEFYPERTSAYVSQYDLHNAEMTVRETLDFSRRCLGIGARYDMLAELTAREREAGINPDPEIDAYMKATAVQGHETNIITDLTLKVLGLDICADNIVGDEMTRGISGGQKKRVTTGEMLTGPARALFMDEISTGLDSSSTFQIVKYVRQLVHVMNHTVMISLLQPPPETYDLFDDIILLSEGYIVYHGPRENILEFFESAGFRCPERKGVADFLQEVTSKKDQQQYWYLDQEQYCYVPVLEFAEHYKSFHVGQQMLEELQIPFEKSKTHPAALTTSKYGQSSWESFKAVMSREQLLMKRNSFIYIFKVSQLIILGLMAMTVFLRTEMPHGQISDGAKFFGALTFSLITILFNGFSELQLTIKILPTFYKQRDFLFFPPWTFGLANIILKVPVSFVEAGVWVVLTYYVMGFAPSAGRFFRQLLAFFVTHQMAMALFRFLGAILKSMVVANTFGMFVQLIIFIFGGFIIPRGDIRPWWIWAYWASPMMYSQNAISVNEFLASRWATPNNDPTIDAPTVGKAILKSRGLFTGDWGFWLSIGAVIGFTILFNILYLLSLTYLSLATGAKEATNRPAQSRTTLPFQPLSLSFNHINYWVDMPAEMREQGFTESRLQLLSDITGAFRPGVLTALVGVSGAGKTTLMDVLAGRKTSGAIEGSITLSGYPKKQETFARVSGYCEQIDIHSPNVTVYESILYSAWLRLSSDVDDATRKMFVEEVMTLVELDVLRNAMVGLPGVDGLSTEQRKRLTIAVELVANPSIIFMDEPTSGLDARAAAIVMRTVKRVYRKN</sequence>
<dbReference type="FunFam" id="3.40.50.300:FF:000179">
    <property type="entry name" value="ABC transporter G family member 34"/>
    <property type="match status" value="1"/>
</dbReference>
<name>M7YM54_TRIUA</name>
<dbReference type="EMBL" id="KD253321">
    <property type="protein sequence ID" value="EMS48001.1"/>
    <property type="molecule type" value="Genomic_DNA"/>
</dbReference>
<keyword evidence="4 12" id="KW-0812">Transmembrane</keyword>
<keyword evidence="6" id="KW-0547">Nucleotide-binding</keyword>
<dbReference type="eggNOG" id="KOG0065">
    <property type="taxonomic scope" value="Eukaryota"/>
</dbReference>
<dbReference type="GO" id="GO:0016887">
    <property type="term" value="F:ATP hydrolysis activity"/>
    <property type="evidence" value="ECO:0007669"/>
    <property type="project" value="InterPro"/>
</dbReference>
<dbReference type="STRING" id="4572.M7YM54"/>
<dbReference type="Pfam" id="PF00005">
    <property type="entry name" value="ABC_tran"/>
    <property type="match status" value="2"/>
</dbReference>
<dbReference type="GO" id="GO:0140359">
    <property type="term" value="F:ABC-type transporter activity"/>
    <property type="evidence" value="ECO:0007669"/>
    <property type="project" value="InterPro"/>
</dbReference>
<feature type="transmembrane region" description="Helical" evidence="12">
    <location>
        <begin position="409"/>
        <end position="428"/>
    </location>
</feature>
<dbReference type="Gene3D" id="3.40.50.300">
    <property type="entry name" value="P-loop containing nucleotide triphosphate hydrolases"/>
    <property type="match status" value="2"/>
</dbReference>
<dbReference type="FunFam" id="3.40.50.300:FF:000059">
    <property type="entry name" value="ABC transporter G family member 40"/>
    <property type="match status" value="1"/>
</dbReference>
<gene>
    <name evidence="13" type="ORF">TRIUR3_13595</name>
</gene>
<evidence type="ECO:0000256" key="8">
    <source>
        <dbReference type="ARBA" id="ARBA00022989"/>
    </source>
</evidence>
<keyword evidence="7" id="KW-0067">ATP-binding</keyword>
<evidence type="ECO:0000256" key="2">
    <source>
        <dbReference type="ARBA" id="ARBA00006012"/>
    </source>
</evidence>
<dbReference type="GO" id="GO:0005524">
    <property type="term" value="F:ATP binding"/>
    <property type="evidence" value="ECO:0007669"/>
    <property type="project" value="UniProtKB-KW"/>
</dbReference>
<feature type="transmembrane region" description="Helical" evidence="12">
    <location>
        <begin position="605"/>
        <end position="627"/>
    </location>
</feature>
<evidence type="ECO:0000256" key="11">
    <source>
        <dbReference type="SAM" id="MobiDB-lite"/>
    </source>
</evidence>
<evidence type="ECO:0000256" key="7">
    <source>
        <dbReference type="ARBA" id="ARBA00022840"/>
    </source>
</evidence>
<evidence type="ECO:0000313" key="13">
    <source>
        <dbReference type="EMBL" id="EMS48001.1"/>
    </source>
</evidence>